<dbReference type="EMBL" id="QGNW01002380">
    <property type="protein sequence ID" value="RVW20284.1"/>
    <property type="molecule type" value="Genomic_DNA"/>
</dbReference>
<name>A0A438CAL4_VITVI</name>
<evidence type="ECO:0000313" key="1">
    <source>
        <dbReference type="EMBL" id="RVW20284.1"/>
    </source>
</evidence>
<gene>
    <name evidence="1" type="primary">ITPK4_2</name>
    <name evidence="1" type="ORF">CK203_106452</name>
</gene>
<proteinExistence type="predicted"/>
<organism evidence="1 2">
    <name type="scientific">Vitis vinifera</name>
    <name type="common">Grape</name>
    <dbReference type="NCBI Taxonomy" id="29760"/>
    <lineage>
        <taxon>Eukaryota</taxon>
        <taxon>Viridiplantae</taxon>
        <taxon>Streptophyta</taxon>
        <taxon>Embryophyta</taxon>
        <taxon>Tracheophyta</taxon>
        <taxon>Spermatophyta</taxon>
        <taxon>Magnoliopsida</taxon>
        <taxon>eudicotyledons</taxon>
        <taxon>Gunneridae</taxon>
        <taxon>Pentapetalae</taxon>
        <taxon>rosids</taxon>
        <taxon>Vitales</taxon>
        <taxon>Vitaceae</taxon>
        <taxon>Viteae</taxon>
        <taxon>Vitis</taxon>
    </lineage>
</organism>
<dbReference type="GO" id="GO:0016301">
    <property type="term" value="F:kinase activity"/>
    <property type="evidence" value="ECO:0007669"/>
    <property type="project" value="UniProtKB-KW"/>
</dbReference>
<evidence type="ECO:0000313" key="2">
    <source>
        <dbReference type="Proteomes" id="UP000288805"/>
    </source>
</evidence>
<dbReference type="Gene3D" id="3.40.50.11370">
    <property type="match status" value="1"/>
</dbReference>
<accession>A0A438CAL4</accession>
<reference evidence="1 2" key="1">
    <citation type="journal article" date="2018" name="PLoS Genet.">
        <title>Population sequencing reveals clonal diversity and ancestral inbreeding in the grapevine cultivar Chardonnay.</title>
        <authorList>
            <person name="Roach M.J."/>
            <person name="Johnson D.L."/>
            <person name="Bohlmann J."/>
            <person name="van Vuuren H.J."/>
            <person name="Jones S.J."/>
            <person name="Pretorius I.S."/>
            <person name="Schmidt S.A."/>
            <person name="Borneman A.R."/>
        </authorList>
    </citation>
    <scope>NUCLEOTIDE SEQUENCE [LARGE SCALE GENOMIC DNA]</scope>
    <source>
        <strain evidence="2">cv. Chardonnay</strain>
        <tissue evidence="1">Leaf</tissue>
    </source>
</reference>
<keyword evidence="1" id="KW-0808">Transferase</keyword>
<sequence>MGGGVRRIVLDESVLFGCEDPNGKDSLLPAAEYLLRKLRHSTIPTVILINSTLNPIRPNCPFFSFHFFSPFSCQSNGFSLFSNGCLVFFREMVDFEGKSKFLTDMIFQLKSISNLVLMPQPVAWNYFTEAFKEKWIYGRELVVDALASLLQGVAVQYSFDCFVLDESSTIDALNEIQLAWGDIGGSILYLVSDNNDDLLLKLRTHGWLLVILNCFKGHPEASLGSHFTGYVSKRVDGRGWVLLPFLQGGYFGRLRFFIKLSPSLGNAKMRWSKLDLRIGIRVKDHGFKSREYPVGARESRMQWSRYMGEDDVLLQETFELDTPQHHHQEAEVNFHEFGQGNGTEGPGLMVIWYLMREIKDIFLEFVFVAECSKASQLNAKCLASTWPNLKQKLPLPLSPTSPPLYSPSPMLCTALSLSPKAPFFFPSFFLVPFSFLSPAFSTSYALTFSYQNQKMTCISLCSLWPSSSSHLPLSLSLTLSLSFIKIRRGSGSSFMYLVESIVVQQCTHGTYTRSYCPYEMPFRRNCWIRYQAFRIYWARIKRWCAPPPSLFIMHKVLFVYLFQPTLTFWCSNFCWSMKLSFLFLADVDGGPASEDSSMFYINKLEELPLTICRLNKKDISNDVVTVGYIMKPSREEDFSKVRLYIEKKAVSALEREVSTRGAFPMHPSQNGLIFMPLTFALPISSQLQEVDVVLHKATDEIMSIKLNSSSELSNRITYTRGMLELGM</sequence>
<comment type="caution">
    <text evidence="1">The sequence shown here is derived from an EMBL/GenBank/DDBJ whole genome shotgun (WGS) entry which is preliminary data.</text>
</comment>
<keyword evidence="1" id="KW-0418">Kinase</keyword>
<dbReference type="AlphaFoldDB" id="A0A438CAL4"/>
<dbReference type="Proteomes" id="UP000288805">
    <property type="component" value="Unassembled WGS sequence"/>
</dbReference>
<protein>
    <submittedName>
        <fullName evidence="1">Inositol 1,3,4-trisphosphate 5/6-kinase 4</fullName>
    </submittedName>
</protein>